<dbReference type="Gene3D" id="3.30.9.10">
    <property type="entry name" value="D-Amino Acid Oxidase, subunit A, domain 2"/>
    <property type="match status" value="1"/>
</dbReference>
<evidence type="ECO:0000313" key="3">
    <source>
        <dbReference type="Proteomes" id="UP001155163"/>
    </source>
</evidence>
<accession>A0ABT0J9X4</accession>
<dbReference type="InterPro" id="IPR051704">
    <property type="entry name" value="FAD_aromatic-hydroxylase"/>
</dbReference>
<organism evidence="2 3">
    <name type="scientific">Pseudomonas morbosilactucae</name>
    <dbReference type="NCBI Taxonomy" id="2938197"/>
    <lineage>
        <taxon>Bacteria</taxon>
        <taxon>Pseudomonadati</taxon>
        <taxon>Pseudomonadota</taxon>
        <taxon>Gammaproteobacteria</taxon>
        <taxon>Pseudomonadales</taxon>
        <taxon>Pseudomonadaceae</taxon>
        <taxon>Pseudomonas</taxon>
    </lineage>
</organism>
<comment type="caution">
    <text evidence="2">The sequence shown here is derived from an EMBL/GenBank/DDBJ whole genome shotgun (WGS) entry which is preliminary data.</text>
</comment>
<reference evidence="2 3" key="1">
    <citation type="journal article" date="2022" name="Int. J. Syst. Evol. Microbiol.">
        <title>Pseudomonas aegrilactucae sp. nov. and Pseudomonas morbosilactucae sp. nov., pathogens causing bacterial rot of lettuce in Japan.</title>
        <authorList>
            <person name="Sawada H."/>
            <person name="Fujikawa T."/>
            <person name="Satou M."/>
        </authorList>
    </citation>
    <scope>NUCLEOTIDE SEQUENCE [LARGE SCALE GENOMIC DNA]</scope>
    <source>
        <strain evidence="2 3">MAFF 302046</strain>
    </source>
</reference>
<reference evidence="2 3" key="2">
    <citation type="journal article" date="2023" name="Plant Pathol.">
        <title>Dismantling and reorganizing Pseudomonas marginalis sensu#lato.</title>
        <authorList>
            <person name="Sawada H."/>
            <person name="Fujikawa T."/>
            <person name="Satou M."/>
        </authorList>
    </citation>
    <scope>NUCLEOTIDE SEQUENCE [LARGE SCALE GENOMIC DNA]</scope>
    <source>
        <strain evidence="2 3">MAFF 302046</strain>
    </source>
</reference>
<proteinExistence type="predicted"/>
<name>A0ABT0J9X4_9PSED</name>
<keyword evidence="2" id="KW-0503">Monooxygenase</keyword>
<dbReference type="EMBL" id="JALQCX010000003">
    <property type="protein sequence ID" value="MCK9812690.1"/>
    <property type="molecule type" value="Genomic_DNA"/>
</dbReference>
<dbReference type="PRINTS" id="PR00420">
    <property type="entry name" value="RNGMNOXGNASE"/>
</dbReference>
<dbReference type="Pfam" id="PF01494">
    <property type="entry name" value="FAD_binding_3"/>
    <property type="match status" value="1"/>
</dbReference>
<dbReference type="Proteomes" id="UP001155163">
    <property type="component" value="Unassembled WGS sequence"/>
</dbReference>
<dbReference type="SUPFAM" id="SSF51905">
    <property type="entry name" value="FAD/NAD(P)-binding domain"/>
    <property type="match status" value="1"/>
</dbReference>
<sequence length="400" mass="44947">MAAKILVQGAGIAGLATAWWLKRRGFVPMIVEKAEDLRCDGFVLSLGGSGYQVAERMGIVEGLAAKGVELGRTQFRDRHGRDVLLIDHRRHLRQTNLLPVCRDDLVLALHRALADEVPIHFGTQVQQLEQRDDGVEVQFSDGQCQRFDFVVAADGCFSSLRQRYFASDQQCLRSLGYSAAAFTLQGVQACAGERHVSFSEPGYTVELYRMRSDLLAALFVWRSEALQRVPRAQRSQWLRETFAHAHEDIQQALAAQPEEFYLDHLMQVHLPRWHQGRLVLLGDAAHCLTLASGRGASMALTGAWLLAEELSRSYDPAALARYDARLRPDIDILQALAPRMAGWYVPLTRRSWHLRNLSMRLMPDWLAGWLLRRTFAQLEQGALTQAVRQAPFGPGQGLRG</sequence>
<dbReference type="InterPro" id="IPR036188">
    <property type="entry name" value="FAD/NAD-bd_sf"/>
</dbReference>
<dbReference type="InterPro" id="IPR002938">
    <property type="entry name" value="FAD-bd"/>
</dbReference>
<keyword evidence="2" id="KW-0560">Oxidoreductase</keyword>
<feature type="domain" description="FAD-binding" evidence="1">
    <location>
        <begin position="4"/>
        <end position="325"/>
    </location>
</feature>
<keyword evidence="3" id="KW-1185">Reference proteome</keyword>
<protein>
    <submittedName>
        <fullName evidence="2">FAD-dependent monooxygenase</fullName>
    </submittedName>
</protein>
<dbReference type="GO" id="GO:0004497">
    <property type="term" value="F:monooxygenase activity"/>
    <property type="evidence" value="ECO:0007669"/>
    <property type="project" value="UniProtKB-KW"/>
</dbReference>
<dbReference type="RefSeq" id="WP_268260922.1">
    <property type="nucleotide sequence ID" value="NZ_JALQCX010000003.1"/>
</dbReference>
<evidence type="ECO:0000259" key="1">
    <source>
        <dbReference type="Pfam" id="PF01494"/>
    </source>
</evidence>
<gene>
    <name evidence="2" type="ORF">M1B35_00645</name>
</gene>
<evidence type="ECO:0000313" key="2">
    <source>
        <dbReference type="EMBL" id="MCK9812690.1"/>
    </source>
</evidence>
<dbReference type="Gene3D" id="3.50.50.60">
    <property type="entry name" value="FAD/NAD(P)-binding domain"/>
    <property type="match status" value="1"/>
</dbReference>
<dbReference type="PANTHER" id="PTHR46865">
    <property type="entry name" value="OXIDOREDUCTASE-RELATED"/>
    <property type="match status" value="1"/>
</dbReference>